<dbReference type="AlphaFoldDB" id="A0A1H2ALQ1"/>
<dbReference type="STRING" id="113562.SAMN04489716_3945"/>
<dbReference type="EMBL" id="LT629758">
    <property type="protein sequence ID" value="SDT46863.1"/>
    <property type="molecule type" value="Genomic_DNA"/>
</dbReference>
<feature type="compositionally biased region" description="Low complexity" evidence="1">
    <location>
        <begin position="482"/>
        <end position="502"/>
    </location>
</feature>
<dbReference type="SUPFAM" id="SSF52540">
    <property type="entry name" value="P-loop containing nucleoside triphosphate hydrolases"/>
    <property type="match status" value="1"/>
</dbReference>
<evidence type="ECO:0000313" key="3">
    <source>
        <dbReference type="Proteomes" id="UP000198688"/>
    </source>
</evidence>
<dbReference type="RefSeq" id="WP_092545984.1">
    <property type="nucleotide sequence ID" value="NZ_BOMJ01000077.1"/>
</dbReference>
<keyword evidence="3" id="KW-1185">Reference proteome</keyword>
<proteinExistence type="predicted"/>
<accession>A0A1H2ALQ1</accession>
<evidence type="ECO:0000313" key="2">
    <source>
        <dbReference type="EMBL" id="SDT46863.1"/>
    </source>
</evidence>
<feature type="compositionally biased region" description="Basic and acidic residues" evidence="1">
    <location>
        <begin position="332"/>
        <end position="367"/>
    </location>
</feature>
<reference evidence="2 3" key="1">
    <citation type="submission" date="2016-10" db="EMBL/GenBank/DDBJ databases">
        <authorList>
            <person name="de Groot N.N."/>
        </authorList>
    </citation>
    <scope>NUCLEOTIDE SEQUENCE [LARGE SCALE GENOMIC DNA]</scope>
    <source>
        <strain evidence="2 3">DSM 43941</strain>
    </source>
</reference>
<dbReference type="InterPro" id="IPR027417">
    <property type="entry name" value="P-loop_NTPase"/>
</dbReference>
<evidence type="ECO:0008006" key="4">
    <source>
        <dbReference type="Google" id="ProtNLM"/>
    </source>
</evidence>
<feature type="region of interest" description="Disordered" evidence="1">
    <location>
        <begin position="481"/>
        <end position="502"/>
    </location>
</feature>
<name>A0A1H2ALQ1_9ACTN</name>
<dbReference type="Gene3D" id="3.40.50.300">
    <property type="entry name" value="P-loop containing nucleotide triphosphate hydrolases"/>
    <property type="match status" value="1"/>
</dbReference>
<sequence>MSEHDVIGPVLSHPARSRGEVRDSLVAVLAAAGSSWAWQGATGALDRWTAGSGPADLDVWCAAGPAESGVVAGLAARHTCAVIAETTDPGRLRHTGIAVLTGESVAVVDVTHGDLCVGPILMVPVAEVTVDPARHRLTGVAAVADLLIRPVLRGRIPPPERIAEARDAWVTAVPEHRSGLAWRLTRQLGGPVTADLIAIAEGASPDPALPRRARLRLAARSLAPAAIGGTWAQRRVIMPAGPARRPLGPLARGVVVAFVGTDGSGKSTLAAALDDRLRRAGLATASAYFGMARGNLPGVALARRLLGVGPRDEPGPDRTNGQRPAQAGSAHQRGDLGFDSHPKSPHNSDRDGDREVGSDREVGRETTLEHAGVRRLAAWYYAGEYGWRYLSTVLPALARGRVVIADRWVYDLRDSPWPGSPAARLAEWLVPAPDLLVLPDAPADVIHRRKPERSEAEQRAQQEGFHRLLAERPARCAELVVDTSETPSGSASSPSDGPANDQVAALVAAVIRAAHTAPGRGSSR</sequence>
<feature type="region of interest" description="Disordered" evidence="1">
    <location>
        <begin position="307"/>
        <end position="367"/>
    </location>
</feature>
<dbReference type="Proteomes" id="UP000198688">
    <property type="component" value="Chromosome I"/>
</dbReference>
<organism evidence="2 3">
    <name type="scientific">Actinoplanes derwentensis</name>
    <dbReference type="NCBI Taxonomy" id="113562"/>
    <lineage>
        <taxon>Bacteria</taxon>
        <taxon>Bacillati</taxon>
        <taxon>Actinomycetota</taxon>
        <taxon>Actinomycetes</taxon>
        <taxon>Micromonosporales</taxon>
        <taxon>Micromonosporaceae</taxon>
        <taxon>Actinoplanes</taxon>
    </lineage>
</organism>
<evidence type="ECO:0000256" key="1">
    <source>
        <dbReference type="SAM" id="MobiDB-lite"/>
    </source>
</evidence>
<dbReference type="OrthoDB" id="3282024at2"/>
<gene>
    <name evidence="2" type="ORF">SAMN04489716_3945</name>
</gene>
<protein>
    <recommendedName>
        <fullName evidence="4">Thymidylate kinase</fullName>
    </recommendedName>
</protein>